<dbReference type="CDD" id="cd12148">
    <property type="entry name" value="fungal_TF_MHR"/>
    <property type="match status" value="1"/>
</dbReference>
<keyword evidence="5" id="KW-1185">Reference proteome</keyword>
<dbReference type="RefSeq" id="XP_056763202.1">
    <property type="nucleotide sequence ID" value="XM_056914353.1"/>
</dbReference>
<evidence type="ECO:0000313" key="5">
    <source>
        <dbReference type="Proteomes" id="UP001213681"/>
    </source>
</evidence>
<feature type="region of interest" description="Disordered" evidence="2">
    <location>
        <begin position="111"/>
        <end position="195"/>
    </location>
</feature>
<dbReference type="GO" id="GO:0008270">
    <property type="term" value="F:zinc ion binding"/>
    <property type="evidence" value="ECO:0007669"/>
    <property type="project" value="InterPro"/>
</dbReference>
<organism evidence="4 5">
    <name type="scientific">Penicillium daleae</name>
    <dbReference type="NCBI Taxonomy" id="63821"/>
    <lineage>
        <taxon>Eukaryota</taxon>
        <taxon>Fungi</taxon>
        <taxon>Dikarya</taxon>
        <taxon>Ascomycota</taxon>
        <taxon>Pezizomycotina</taxon>
        <taxon>Eurotiomycetes</taxon>
        <taxon>Eurotiomycetidae</taxon>
        <taxon>Eurotiales</taxon>
        <taxon>Aspergillaceae</taxon>
        <taxon>Penicillium</taxon>
    </lineage>
</organism>
<dbReference type="SMART" id="SM00906">
    <property type="entry name" value="Fungal_trans"/>
    <property type="match status" value="1"/>
</dbReference>
<reference evidence="4" key="1">
    <citation type="submission" date="2022-12" db="EMBL/GenBank/DDBJ databases">
        <authorList>
            <person name="Petersen C."/>
        </authorList>
    </citation>
    <scope>NUCLEOTIDE SEQUENCE</scope>
    <source>
        <strain evidence="4">IBT 16125</strain>
    </source>
</reference>
<dbReference type="InterPro" id="IPR050987">
    <property type="entry name" value="AtrR-like"/>
</dbReference>
<dbReference type="AlphaFoldDB" id="A0AAD6C180"/>
<keyword evidence="1" id="KW-0539">Nucleus</keyword>
<dbReference type="InterPro" id="IPR007219">
    <property type="entry name" value="XnlR_reg_dom"/>
</dbReference>
<evidence type="ECO:0000259" key="3">
    <source>
        <dbReference type="SMART" id="SM00906"/>
    </source>
</evidence>
<dbReference type="Proteomes" id="UP001213681">
    <property type="component" value="Unassembled WGS sequence"/>
</dbReference>
<reference evidence="4" key="2">
    <citation type="journal article" date="2023" name="IMA Fungus">
        <title>Comparative genomic study of the Penicillium genus elucidates a diverse pangenome and 15 lateral gene transfer events.</title>
        <authorList>
            <person name="Petersen C."/>
            <person name="Sorensen T."/>
            <person name="Nielsen M.R."/>
            <person name="Sondergaard T.E."/>
            <person name="Sorensen J.L."/>
            <person name="Fitzpatrick D.A."/>
            <person name="Frisvad J.C."/>
            <person name="Nielsen K.L."/>
        </authorList>
    </citation>
    <scope>NUCLEOTIDE SEQUENCE</scope>
    <source>
        <strain evidence="4">IBT 16125</strain>
    </source>
</reference>
<feature type="domain" description="Xylanolytic transcriptional activator regulatory" evidence="3">
    <location>
        <begin position="329"/>
        <end position="407"/>
    </location>
</feature>
<evidence type="ECO:0000256" key="2">
    <source>
        <dbReference type="SAM" id="MobiDB-lite"/>
    </source>
</evidence>
<dbReference type="GO" id="GO:0003700">
    <property type="term" value="F:DNA-binding transcription factor activity"/>
    <property type="evidence" value="ECO:0007669"/>
    <property type="project" value="InterPro"/>
</dbReference>
<dbReference type="PANTHER" id="PTHR46910">
    <property type="entry name" value="TRANSCRIPTION FACTOR PDR1"/>
    <property type="match status" value="1"/>
</dbReference>
<evidence type="ECO:0000313" key="4">
    <source>
        <dbReference type="EMBL" id="KAJ5439973.1"/>
    </source>
</evidence>
<accession>A0AAD6C180</accession>
<dbReference type="PANTHER" id="PTHR46910:SF13">
    <property type="entry name" value="SPECIFIC TRANSCRIPTION FACTOR, PUTATIVE (AFU_ORTHOLOGUE AFUA_4G06190)-RELATED"/>
    <property type="match status" value="1"/>
</dbReference>
<gene>
    <name evidence="4" type="ORF">N7458_010971</name>
</gene>
<feature type="region of interest" description="Disordered" evidence="2">
    <location>
        <begin position="613"/>
        <end position="693"/>
    </location>
</feature>
<name>A0AAD6C180_9EURO</name>
<proteinExistence type="predicted"/>
<dbReference type="GO" id="GO:0006351">
    <property type="term" value="P:DNA-templated transcription"/>
    <property type="evidence" value="ECO:0007669"/>
    <property type="project" value="InterPro"/>
</dbReference>
<dbReference type="GeneID" id="81604596"/>
<comment type="caution">
    <text evidence="4">The sequence shown here is derived from an EMBL/GenBank/DDBJ whole genome shotgun (WGS) entry which is preliminary data.</text>
</comment>
<dbReference type="Pfam" id="PF04082">
    <property type="entry name" value="Fungal_trans"/>
    <property type="match status" value="1"/>
</dbReference>
<feature type="compositionally biased region" description="Polar residues" evidence="2">
    <location>
        <begin position="118"/>
        <end position="128"/>
    </location>
</feature>
<evidence type="ECO:0000256" key="1">
    <source>
        <dbReference type="ARBA" id="ARBA00023242"/>
    </source>
</evidence>
<dbReference type="GO" id="GO:0003677">
    <property type="term" value="F:DNA binding"/>
    <property type="evidence" value="ECO:0007669"/>
    <property type="project" value="InterPro"/>
</dbReference>
<feature type="compositionally biased region" description="Polar residues" evidence="2">
    <location>
        <begin position="661"/>
        <end position="690"/>
    </location>
</feature>
<sequence length="773" mass="87167">MTSESPDRDVDPSASYHPKKRLKYTQIAWFVCLAPFRNVSLRQPCNDQVSERYPVLMLTMIAMNIPCVYPTDRMPIQETEFKDARVGPRFDSVDRQLEMLQREMRSLATRLRELEASSPASSRPVKTSTPRELDRILNAPKSPPYVGPTSAEFGLRRQRASRNPASENEADEDMPLSTPTRSPTPEGTAPHSGSGFSIGLDDALRLVQVYEDLVGVMYPCVDIDSVRGYVHEYYRSHDMILTDATDSLDKGSTDQDWFFARDIQVLKLILATALLAESHGRSEAAAQLADSVEDRFASRFKVAEVDMKEILIMTLLSIFHSYRDDEVISWRMTRIATSACMELGLHRQETWQRTGGVFPGELARTWAMRLFWCIYVLDRKWSFGSGLPFGIQDMDMDTNLPEPGHSTPYLTCMISYARLSTKIWGLVMEWPKHSRLATADKCAELDAQVQQWIWSIPRDLRFNPNWQPRALPRPEQSQQNDRVMMLQVLLALQGNQLRILVYRQNLQSSDHIAGDVAGATIAVETAKSTIHMLEYFSGVTNIYFQRPEPFNYFLISALAALLLAVLHAPSRFSHVCRPEFYTAIELVRRSATRARTSRRLQKIIRSLKHIQLHKGGPDQAVSHGRPAKPATRGTKRPADYHSRPTTQAESMSGRGPWDVNPLSNPASQPTSNLHPSQNYDTSTTSWQISPGTVMDEPNICEDLSSFFENAGDLYFDSHATSDLHLPTGPDLSLARGVDMGFFSVPANPQSPNNAFDAFETDNEELTRVMAGLL</sequence>
<dbReference type="EMBL" id="JAPVEA010000008">
    <property type="protein sequence ID" value="KAJ5439973.1"/>
    <property type="molecule type" value="Genomic_DNA"/>
</dbReference>
<protein>
    <recommendedName>
        <fullName evidence="3">Xylanolytic transcriptional activator regulatory domain-containing protein</fullName>
    </recommendedName>
</protein>